<evidence type="ECO:0000256" key="3">
    <source>
        <dbReference type="ARBA" id="ARBA00022490"/>
    </source>
</evidence>
<dbReference type="InterPro" id="IPR035986">
    <property type="entry name" value="PKD_dom_sf"/>
</dbReference>
<name>A0ABS0EIG0_9FLAO</name>
<dbReference type="NCBIfam" id="NF012200">
    <property type="entry name" value="choice_anch_D"/>
    <property type="match status" value="7"/>
</dbReference>
<dbReference type="Proteomes" id="UP000611215">
    <property type="component" value="Unassembled WGS sequence"/>
</dbReference>
<dbReference type="SUPFAM" id="SSF49313">
    <property type="entry name" value="Cadherin-like"/>
    <property type="match status" value="1"/>
</dbReference>
<evidence type="ECO:0000256" key="4">
    <source>
        <dbReference type="ARBA" id="ARBA00022729"/>
    </source>
</evidence>
<dbReference type="InterPro" id="IPR003410">
    <property type="entry name" value="HYR_dom"/>
</dbReference>
<keyword evidence="7" id="KW-0966">Cell projection</keyword>
<dbReference type="Pfam" id="PF05345">
    <property type="entry name" value="He_PIG"/>
    <property type="match status" value="1"/>
</dbReference>
<dbReference type="InterPro" id="IPR039877">
    <property type="entry name" value="TMEM131-like"/>
</dbReference>
<dbReference type="Pfam" id="PF18962">
    <property type="entry name" value="Por_Secre_tail"/>
    <property type="match status" value="1"/>
</dbReference>
<dbReference type="Pfam" id="PF22544">
    <property type="entry name" value="HYDIN_VesB_CFA65-like_Ig"/>
    <property type="match status" value="2"/>
</dbReference>
<comment type="caution">
    <text evidence="9">The sequence shown here is derived from an EMBL/GenBank/DDBJ whole genome shotgun (WGS) entry which is preliminary data.</text>
</comment>
<dbReference type="PROSITE" id="PS50825">
    <property type="entry name" value="HYR"/>
    <property type="match status" value="1"/>
</dbReference>
<dbReference type="PANTHER" id="PTHR22050:SF0">
    <property type="entry name" value="TRANSMEMBRANE PROTEIN 131 HOMOLOG"/>
    <property type="match status" value="1"/>
</dbReference>
<proteinExistence type="predicted"/>
<dbReference type="NCBIfam" id="TIGR04183">
    <property type="entry name" value="Por_Secre_tail"/>
    <property type="match status" value="1"/>
</dbReference>
<keyword evidence="5" id="KW-0677">Repeat</keyword>
<accession>A0ABS0EIG0</accession>
<keyword evidence="3" id="KW-0963">Cytoplasm</keyword>
<dbReference type="Gene3D" id="2.60.40.10">
    <property type="entry name" value="Immunoglobulins"/>
    <property type="match status" value="9"/>
</dbReference>
<evidence type="ECO:0000313" key="9">
    <source>
        <dbReference type="EMBL" id="MBF8149352.1"/>
    </source>
</evidence>
<evidence type="ECO:0000256" key="7">
    <source>
        <dbReference type="ARBA" id="ARBA00023273"/>
    </source>
</evidence>
<dbReference type="InterPro" id="IPR013783">
    <property type="entry name" value="Ig-like_fold"/>
</dbReference>
<dbReference type="RefSeq" id="WP_195870629.1">
    <property type="nucleotide sequence ID" value="NZ_JADOET010000003.1"/>
</dbReference>
<reference evidence="9 10" key="1">
    <citation type="submission" date="2020-11" db="EMBL/GenBank/DDBJ databases">
        <title>Winogradskyella marina sp. nov., isolated from marine sediment.</title>
        <authorList>
            <person name="Bo J."/>
            <person name="Wang S."/>
            <person name="Song X."/>
            <person name="Du Z."/>
        </authorList>
    </citation>
    <scope>NUCLEOTIDE SEQUENCE [LARGE SCALE GENOMIC DNA]</scope>
    <source>
        <strain evidence="9 10">F6397</strain>
    </source>
</reference>
<sequence>MKKFTLPECWSSRLYGIYCREKNPIIHLVMLCFTAFLLLASNQDLNAQALTFNPNPIDMGNIEVGQMFEAFVDISDSDPVAEPNANYISNVFITNDTAGIFVSGNYYYDDNVGFGNLGVGINPINEGTYTATLNVEVDETDGTQIYQIPITATVIPASYPELTASNLDFNTIHVNTNTTQDLILSNSGNEDLVIDNFNLDNSSDTTFTYTQPSTPLTITPGNTYTIPITFSPLPLDGGSTGSVFNRSTTLTITSNNYFEYETAINVTGNVFPSNPVETDTDFGNVEIGQTVSGSNSITNNGEGELFIDNVYFDTYHIGADATADFSLINPPTFPVILAQGQSLTVDIEFTPNDLSFRRVYMRYAARNHTSSVISPTIEGVGVQSEISFPTDINAGNVRKGESETYTLEIQNPGTLATQISSLEISGTNADVFSITDSSPQTIPAGGSVDYNVEFSSDTAGGKTAQINFTSNVDSSPHSINLLANITNSKLRVSPAELEFPEVLVGSSTTPLTVTLSNEFGTDAVEIQNIVLPSSDFTVSGITTPLTIAAGGESSFQVQCNPQQTGNVYAPLIVESNDDKASIGINLMGIGVTPEIQLSRTQMFFLNTALYSNGRTEILSIQNNGTGDLILNDANIVNSPGSFGPIQFELSSPLTLPVTVPPSESYIIPVKFNPSNIGGYTGRLNLATNDGDIGIFLSGTAIAPSAHVDKNEEFPENIRIGESITRAFTITNNGVGTLEISDFELVEVGIDADDEPDFTLDITLPYYIAQGQTRTLQIVANPISTGYKNVQLELTTNTVSGAITGDPLLWSYNVLDLAYFEGENVKQMTDAGIGETSYTPYTITNTGEATMVVYGEHAALYQAGGTFTIPNQSELPTEWNSYNNFPFTLDPGDSNDIIIAYSPSTTSAYGEIALKTGPVLNNANEGGFEYSAIIKASGGALLPALTTIEAQPITFPLTSIGRSNSKIVTIKNTGTTDLIINNTYGDGTYMFKDQGSLTNITLGVGNTMDFEILFNPSDLGTVEGYFGFDTNVQSQFVIVNATGEAKEPDEIVVNGLTFEADTKIDLGDGKYILSGNVHAGKMEFGGDVTINLGSNNVSCQCKVYTTNITPVGEYGGAEVDLMEGDITFKVEQSEDGTPYINAAIDSGLTGVNTFLNLVDIPIEFSKFELITGDDPGIEVGGSLDLPADIFGPDVNVTIDRLRIVESGVNIEGSSSISGNPAVKVLNTFELQEAGVNFNTFENSFGGNAAIKLSLLGKTTSIAGGVQIINGGLDSVSLEVEISPGIPLANTGWELSGGNGFINGIQVPPLSIGLGVDLKPIAPIDILKLDNMQLAYTFGTSLEASGTILVLNQTVGGGSILVNNLGLTAEAYVNLYGVFRGDVSLLVENRTSGLFAEAMADMSLTIPEIPAADCAICEAVNGYLPYTIAELKAKINNDRFKASTTIADVLTLDIGVEFGGDVKVGGKFGIIPFGDSGRSAENNFSEFYIENDENAKAINELEGGSLVVASRDSNSQIPFNLSQNYSNVIVRIEGDNAYPDATLTLPDGTVITPISAETNDALYTESNENFRVFYTLKDTQIGEYEINVEGAGPYEIDLFGAGFAPEIEITSVNYDNSTKDVTITWNDQDLDSDAVIALYYDIDGKGANGKQIVGGISENDTTNQYTFNASNLISGTYFVYAKIEDESNPAEYAYATTTFTVINESPVDTPTLIGALEDNVFKLAWNPVNDADHYVMYIDEELVTRYSSSQGVGDVTAFDFKDIAPGRSYKFGVTAMREELDGSYTESNLSNIIEFEFISPDVNNIPKLETESLAPVTDPCSPYTFTVNYSDPDTGDILELTMPTHPEGMTLAGNTINWTPTADQIGKHQVILNVADDKGGVDEKSFVITVFNANSAPTPDLSVLPVAEAACSVTLNAPSATDDCSGTITATTTDATAYTQPGDYMVTWVYDDGNGNQTTQQQRVIVTDTELPTIACQHITVALDETTGSVTILPEDLDNGTTDNCAEVEDLTFSLSEDTFTATGVYDVTLTVEDENNNLDSCVAQVTVEPSLSIDEATKLDGIKLYPNPNRDGRLNLEIPDDINLEKIEIYDAIGRKVMDINHIENYINIDNLSSGSYLIKFSSAIGNTTKRISKL</sequence>
<comment type="subcellular location">
    <subcellularLocation>
        <location evidence="1">Cell projection</location>
        <location evidence="1">Cilium</location>
    </subcellularLocation>
    <subcellularLocation>
        <location evidence="2">Cytoplasm</location>
    </subcellularLocation>
</comment>
<evidence type="ECO:0000256" key="2">
    <source>
        <dbReference type="ARBA" id="ARBA00004496"/>
    </source>
</evidence>
<dbReference type="InterPro" id="IPR053879">
    <property type="entry name" value="HYDIN_VesB_CFA65-like_Ig"/>
</dbReference>
<dbReference type="EMBL" id="JADOET010000003">
    <property type="protein sequence ID" value="MBF8149352.1"/>
    <property type="molecule type" value="Genomic_DNA"/>
</dbReference>
<dbReference type="InterPro" id="IPR015919">
    <property type="entry name" value="Cadherin-like_sf"/>
</dbReference>
<feature type="domain" description="HYR" evidence="8">
    <location>
        <begin position="1965"/>
        <end position="2048"/>
    </location>
</feature>
<evidence type="ECO:0000256" key="5">
    <source>
        <dbReference type="ARBA" id="ARBA00022737"/>
    </source>
</evidence>
<evidence type="ECO:0000256" key="6">
    <source>
        <dbReference type="ARBA" id="ARBA00023069"/>
    </source>
</evidence>
<keyword evidence="10" id="KW-1185">Reference proteome</keyword>
<dbReference type="SUPFAM" id="SSF49299">
    <property type="entry name" value="PKD domain"/>
    <property type="match status" value="1"/>
</dbReference>
<gene>
    <name evidence="9" type="ORF">ITJ86_05555</name>
</gene>
<protein>
    <submittedName>
        <fullName evidence="9">Choice-of-anchor D domain-containing protein</fullName>
    </submittedName>
</protein>
<evidence type="ECO:0000313" key="10">
    <source>
        <dbReference type="Proteomes" id="UP000611215"/>
    </source>
</evidence>
<evidence type="ECO:0000256" key="1">
    <source>
        <dbReference type="ARBA" id="ARBA00004138"/>
    </source>
</evidence>
<organism evidence="9 10">
    <name type="scientific">Winogradskyella marina</name>
    <dbReference type="NCBI Taxonomy" id="2785530"/>
    <lineage>
        <taxon>Bacteria</taxon>
        <taxon>Pseudomonadati</taxon>
        <taxon>Bacteroidota</taxon>
        <taxon>Flavobacteriia</taxon>
        <taxon>Flavobacteriales</taxon>
        <taxon>Flavobacteriaceae</taxon>
        <taxon>Winogradskyella</taxon>
    </lineage>
</organism>
<keyword evidence="4" id="KW-0732">Signal</keyword>
<dbReference type="InterPro" id="IPR026444">
    <property type="entry name" value="Secre_tail"/>
</dbReference>
<dbReference type="PANTHER" id="PTHR22050">
    <property type="entry name" value="RW1 PROTEIN HOMOLOG"/>
    <property type="match status" value="1"/>
</dbReference>
<evidence type="ECO:0000259" key="8">
    <source>
        <dbReference type="PROSITE" id="PS50825"/>
    </source>
</evidence>
<keyword evidence="6" id="KW-0969">Cilium</keyword>